<gene>
    <name evidence="1" type="primary">cobT</name>
    <name evidence="1" type="ORF">CAT723_05760</name>
</gene>
<evidence type="ECO:0000313" key="2">
    <source>
        <dbReference type="Proteomes" id="UP001054925"/>
    </source>
</evidence>
<dbReference type="InterPro" id="IPR003200">
    <property type="entry name" value="Nict_dMeBzImd_PRibTrfase"/>
</dbReference>
<dbReference type="GO" id="GO:0008939">
    <property type="term" value="F:nicotinate-nucleotide-dimethylbenzimidazole phosphoribosyltransferase activity"/>
    <property type="evidence" value="ECO:0007669"/>
    <property type="project" value="InterPro"/>
</dbReference>
<dbReference type="Proteomes" id="UP001054925">
    <property type="component" value="Unassembled WGS sequence"/>
</dbReference>
<sequence>MLEFAAVPAPDAQARAAVATALHATPRGLSLGRFADPAIWLAGCQAEVPAQAIRRARVIVFASTNAIAQRTFQGHGLSAFAPAATGEQVAEVAGNVGPIHRLAIAGDASVELVETNITSAAIDVDNGLSPEQFAAATTLGKDTADREIDAGADLLIPADLAVANTTVAAAVMGVLSRTEPVAIVGPGSGTTDAMWKTKVTVIRDAMFRARHVATDAQELLQVIGNADLAAEAALIAQAATRRTPVLVSGMFTAVAAVLAERLAPGTHAWCYAADITAEPAHVLALQDLDLEPLLNLDMSVGQGLGALTVLPMIRSSLELVSDEVLSVSTALNQQ</sequence>
<proteinExistence type="predicted"/>
<dbReference type="InterPro" id="IPR036087">
    <property type="entry name" value="Nict_dMeBzImd_PRibTrfase_sf"/>
</dbReference>
<dbReference type="SUPFAM" id="SSF52733">
    <property type="entry name" value="Nicotinate mononucleotide:5,6-dimethylbenzimidazole phosphoribosyltransferase (CobT)"/>
    <property type="match status" value="1"/>
</dbReference>
<comment type="caution">
    <text evidence="1">The sequence shown here is derived from an EMBL/GenBank/DDBJ whole genome shotgun (WGS) entry which is preliminary data.</text>
</comment>
<dbReference type="RefSeq" id="WP_003845175.1">
    <property type="nucleotide sequence ID" value="NZ_BQKK01000001.1"/>
</dbReference>
<dbReference type="Gene3D" id="3.40.50.10210">
    <property type="match status" value="1"/>
</dbReference>
<accession>A0AAV5G618</accession>
<dbReference type="AlphaFoldDB" id="A0AAV5G618"/>
<dbReference type="EMBL" id="BQKK01000001">
    <property type="protein sequence ID" value="GJN42097.1"/>
    <property type="molecule type" value="Genomic_DNA"/>
</dbReference>
<reference evidence="1" key="1">
    <citation type="submission" date="2021-12" db="EMBL/GenBank/DDBJ databases">
        <title>Draft genome sequence of Corynebacterium ammoniagenes strain T-723.</title>
        <authorList>
            <person name="Matsuzawa M."/>
            <person name="Hiratani M."/>
            <person name="Abe I."/>
            <person name="Tsuji Y."/>
            <person name="Nakamura J."/>
        </authorList>
    </citation>
    <scope>NUCLEOTIDE SEQUENCE</scope>
    <source>
        <strain evidence="1">T-723</strain>
    </source>
</reference>
<organism evidence="1 2">
    <name type="scientific">Corynebacterium ammoniagenes</name>
    <name type="common">Brevibacterium ammoniagenes</name>
    <dbReference type="NCBI Taxonomy" id="1697"/>
    <lineage>
        <taxon>Bacteria</taxon>
        <taxon>Bacillati</taxon>
        <taxon>Actinomycetota</taxon>
        <taxon>Actinomycetes</taxon>
        <taxon>Mycobacteriales</taxon>
        <taxon>Corynebacteriaceae</taxon>
        <taxon>Corynebacterium</taxon>
    </lineage>
</organism>
<keyword evidence="1" id="KW-0808">Transferase</keyword>
<evidence type="ECO:0000313" key="1">
    <source>
        <dbReference type="EMBL" id="GJN42097.1"/>
    </source>
</evidence>
<name>A0AAV5G618_CORAM</name>
<keyword evidence="1" id="KW-0328">Glycosyltransferase</keyword>
<dbReference type="Pfam" id="PF02277">
    <property type="entry name" value="DBI_PRT"/>
    <property type="match status" value="1"/>
</dbReference>
<dbReference type="PANTHER" id="PTHR43463:SF1">
    <property type="entry name" value="NICOTINATE-NUCLEOTIDE--DIMETHYLBENZIMIDAZOLE PHOSPHORIBOSYLTRANSFERASE"/>
    <property type="match status" value="1"/>
</dbReference>
<dbReference type="PANTHER" id="PTHR43463">
    <property type="entry name" value="NICOTINATE-NUCLEOTIDE--DIMETHYLBENZIMIDAZOLE PHOSPHORIBOSYLTRANSFERASE"/>
    <property type="match status" value="1"/>
</dbReference>
<protein>
    <submittedName>
        <fullName evidence="1">Nicotinate-nucleotide--dimethylbenzimidazole phosphoribosyltransferase</fullName>
    </submittedName>
</protein>